<gene>
    <name evidence="1" type="ORF">ACFSCX_05885</name>
</gene>
<reference evidence="2" key="1">
    <citation type="journal article" date="2019" name="Int. J. Syst. Evol. Microbiol.">
        <title>The Global Catalogue of Microorganisms (GCM) 10K type strain sequencing project: providing services to taxonomists for standard genome sequencing and annotation.</title>
        <authorList>
            <consortium name="The Broad Institute Genomics Platform"/>
            <consortium name="The Broad Institute Genome Sequencing Center for Infectious Disease"/>
            <person name="Wu L."/>
            <person name="Ma J."/>
        </authorList>
    </citation>
    <scope>NUCLEOTIDE SEQUENCE [LARGE SCALE GENOMIC DNA]</scope>
    <source>
        <strain evidence="2">CCUG 49339</strain>
    </source>
</reference>
<sequence>MIRTKGVKTTQKTITFQVSTRCCNQIIDIPNVTKEQVQLYKKGAHVQVAFPHVKASVREVLISGTCEDCWNKLFGTDCE</sequence>
<dbReference type="Proteomes" id="UP001597214">
    <property type="component" value="Unassembled WGS sequence"/>
</dbReference>
<evidence type="ECO:0000313" key="1">
    <source>
        <dbReference type="EMBL" id="MFD1736091.1"/>
    </source>
</evidence>
<accession>A0ABW4LNP3</accession>
<evidence type="ECO:0000313" key="2">
    <source>
        <dbReference type="Proteomes" id="UP001597214"/>
    </source>
</evidence>
<comment type="caution">
    <text evidence="1">The sequence shown here is derived from an EMBL/GenBank/DDBJ whole genome shotgun (WGS) entry which is preliminary data.</text>
</comment>
<proteinExistence type="predicted"/>
<dbReference type="RefSeq" id="WP_377927237.1">
    <property type="nucleotide sequence ID" value="NZ_JBHUEM010000005.1"/>
</dbReference>
<keyword evidence="2" id="KW-1185">Reference proteome</keyword>
<dbReference type="EMBL" id="JBHUEM010000005">
    <property type="protein sequence ID" value="MFD1736091.1"/>
    <property type="molecule type" value="Genomic_DNA"/>
</dbReference>
<protein>
    <submittedName>
        <fullName evidence="1">Uncharacterized protein</fullName>
    </submittedName>
</protein>
<organism evidence="1 2">
    <name type="scientific">Bacillus salitolerans</name>
    <dbReference type="NCBI Taxonomy" id="1437434"/>
    <lineage>
        <taxon>Bacteria</taxon>
        <taxon>Bacillati</taxon>
        <taxon>Bacillota</taxon>
        <taxon>Bacilli</taxon>
        <taxon>Bacillales</taxon>
        <taxon>Bacillaceae</taxon>
        <taxon>Bacillus</taxon>
    </lineage>
</organism>
<name>A0ABW4LNP3_9BACI</name>